<accession>A0A1F4TIQ6</accession>
<dbReference type="Gene3D" id="3.40.630.30">
    <property type="match status" value="1"/>
</dbReference>
<feature type="domain" description="Phosphatidylglycerol lysyltransferase C-terminal" evidence="1">
    <location>
        <begin position="31"/>
        <end position="290"/>
    </location>
</feature>
<evidence type="ECO:0000259" key="1">
    <source>
        <dbReference type="Pfam" id="PF09924"/>
    </source>
</evidence>
<dbReference type="EMBL" id="MEUI01000048">
    <property type="protein sequence ID" value="OGC32621.1"/>
    <property type="molecule type" value="Genomic_DNA"/>
</dbReference>
<dbReference type="PANTHER" id="PTHR41373">
    <property type="entry name" value="DUF2156 DOMAIN-CONTAINING PROTEIN"/>
    <property type="match status" value="1"/>
</dbReference>
<dbReference type="SUPFAM" id="SSF55729">
    <property type="entry name" value="Acyl-CoA N-acyltransferases (Nat)"/>
    <property type="match status" value="2"/>
</dbReference>
<evidence type="ECO:0000313" key="3">
    <source>
        <dbReference type="Proteomes" id="UP000177309"/>
    </source>
</evidence>
<dbReference type="PIRSF" id="PIRSF018688">
    <property type="entry name" value="UCP018688"/>
    <property type="match status" value="1"/>
</dbReference>
<reference evidence="2 3" key="1">
    <citation type="journal article" date="2016" name="Nat. Commun.">
        <title>Thousands of microbial genomes shed light on interconnected biogeochemical processes in an aquifer system.</title>
        <authorList>
            <person name="Anantharaman K."/>
            <person name="Brown C.T."/>
            <person name="Hug L.A."/>
            <person name="Sharon I."/>
            <person name="Castelle C.J."/>
            <person name="Probst A.J."/>
            <person name="Thomas B.C."/>
            <person name="Singh A."/>
            <person name="Wilkins M.J."/>
            <person name="Karaoz U."/>
            <person name="Brodie E.L."/>
            <person name="Williams K.H."/>
            <person name="Hubbard S.S."/>
            <person name="Banfield J.F."/>
        </authorList>
    </citation>
    <scope>NUCLEOTIDE SEQUENCE [LARGE SCALE GENOMIC DNA]</scope>
</reference>
<protein>
    <recommendedName>
        <fullName evidence="1">Phosphatidylglycerol lysyltransferase C-terminal domain-containing protein</fullName>
    </recommendedName>
</protein>
<dbReference type="InterPro" id="IPR016732">
    <property type="entry name" value="UCP018688"/>
</dbReference>
<evidence type="ECO:0000313" key="2">
    <source>
        <dbReference type="EMBL" id="OGC32621.1"/>
    </source>
</evidence>
<dbReference type="AlphaFoldDB" id="A0A1F4TIQ6"/>
<sequence length="295" mass="34543">MIPEYPQFKPIDLGCLTDIEDHLKGHPPNICEFSSANLIIWQDFDRYQLTLINNNLCILNDPLTEPCFFFAPIGHNEIKATIATCLKHCGSISRVTEDFIKNLPQDQYHFKCLRSQFDYVYERQVLAELKGRKFDGKRNHIKRFIRRFPEYKFVPLEPQHKKAALELFEQWFTIREESRHFPRLAHNSQKIAIEQAFKHFKELELHGGAIFAEDKLQGFILGSQLNKDTATLHFLYGNPKAQGISQILLKEGCEKVFSQYKYINQEQDLGIPGLRKAKLSYHPHHLEKKFEIKAK</sequence>
<organism evidence="2 3">
    <name type="scientific">candidate division WOR-1 bacterium RIFOXYC2_FULL_41_25</name>
    <dbReference type="NCBI Taxonomy" id="1802586"/>
    <lineage>
        <taxon>Bacteria</taxon>
        <taxon>Bacillati</taxon>
        <taxon>Saganbacteria</taxon>
    </lineage>
</organism>
<proteinExistence type="predicted"/>
<dbReference type="PANTHER" id="PTHR41373:SF1">
    <property type="entry name" value="PHOSPHATIDYLGLYCEROL LYSYLTRANSFERASE C-TERMINAL DOMAIN-CONTAINING PROTEIN"/>
    <property type="match status" value="1"/>
</dbReference>
<gene>
    <name evidence="2" type="ORF">A2462_01985</name>
</gene>
<name>A0A1F4TIQ6_UNCSA</name>
<dbReference type="Proteomes" id="UP000177309">
    <property type="component" value="Unassembled WGS sequence"/>
</dbReference>
<dbReference type="InterPro" id="IPR016181">
    <property type="entry name" value="Acyl_CoA_acyltransferase"/>
</dbReference>
<dbReference type="Pfam" id="PF09924">
    <property type="entry name" value="LPG_synthase_C"/>
    <property type="match status" value="1"/>
</dbReference>
<comment type="caution">
    <text evidence="2">The sequence shown here is derived from an EMBL/GenBank/DDBJ whole genome shotgun (WGS) entry which is preliminary data.</text>
</comment>
<dbReference type="InterPro" id="IPR024320">
    <property type="entry name" value="LPG_synthase_C"/>
</dbReference>